<accession>A0AAV5LEW9</accession>
<name>A0AAV5LEW9_9ROSI</name>
<dbReference type="InterPro" id="IPR040387">
    <property type="entry name" value="RIN4/NOI4"/>
</dbReference>
<evidence type="ECO:0000313" key="4">
    <source>
        <dbReference type="Proteomes" id="UP001054252"/>
    </source>
</evidence>
<feature type="compositionally biased region" description="Basic residues" evidence="1">
    <location>
        <begin position="85"/>
        <end position="96"/>
    </location>
</feature>
<evidence type="ECO:0000313" key="3">
    <source>
        <dbReference type="EMBL" id="GKV35527.1"/>
    </source>
</evidence>
<feature type="region of interest" description="Disordered" evidence="1">
    <location>
        <begin position="30"/>
        <end position="171"/>
    </location>
</feature>
<feature type="domain" description="RIN4 pathogenic type III effector avirulence factor Avr cleavage site" evidence="2">
    <location>
        <begin position="2"/>
        <end position="30"/>
    </location>
</feature>
<comment type="caution">
    <text evidence="3">The sequence shown here is derived from an EMBL/GenBank/DDBJ whole genome shotgun (WGS) entry which is preliminary data.</text>
</comment>
<sequence length="237" mass="26675">MAGSRVPKFGNWDDDNVPYTTYFENARKERASVIRNPNDPEENPGALMHMRGKLESDGDPSLFQIPHPVNSNKPISSRPYYAEGHRRHNAHLRQGHRSMSSEFGSEKTTSEHSLAGHQYANSDKRRGRAEGKNSFSVSVSGHSRLRNKSYASDDNKHHRSTSVPKFGAWDEADPKSGDGFTAIFNKVREEKQSPSSLFPVVHPQPNNFLDGHSKHRSSSLDSKVSLRFKLVHFLGRV</sequence>
<reference evidence="3 4" key="1">
    <citation type="journal article" date="2021" name="Commun. Biol.">
        <title>The genome of Shorea leprosula (Dipterocarpaceae) highlights the ecological relevance of drought in aseasonal tropical rainforests.</title>
        <authorList>
            <person name="Ng K.K.S."/>
            <person name="Kobayashi M.J."/>
            <person name="Fawcett J.A."/>
            <person name="Hatakeyama M."/>
            <person name="Paape T."/>
            <person name="Ng C.H."/>
            <person name="Ang C.C."/>
            <person name="Tnah L.H."/>
            <person name="Lee C.T."/>
            <person name="Nishiyama T."/>
            <person name="Sese J."/>
            <person name="O'Brien M.J."/>
            <person name="Copetti D."/>
            <person name="Mohd Noor M.I."/>
            <person name="Ong R.C."/>
            <person name="Putra M."/>
            <person name="Sireger I.Z."/>
            <person name="Indrioko S."/>
            <person name="Kosugi Y."/>
            <person name="Izuno A."/>
            <person name="Isagi Y."/>
            <person name="Lee S.L."/>
            <person name="Shimizu K.K."/>
        </authorList>
    </citation>
    <scope>NUCLEOTIDE SEQUENCE [LARGE SCALE GENOMIC DNA]</scope>
    <source>
        <strain evidence="3">214</strain>
    </source>
</reference>
<proteinExistence type="predicted"/>
<evidence type="ECO:0000259" key="2">
    <source>
        <dbReference type="Pfam" id="PF05627"/>
    </source>
</evidence>
<protein>
    <recommendedName>
        <fullName evidence="2">RIN4 pathogenic type III effector avirulence factor Avr cleavage site domain-containing protein</fullName>
    </recommendedName>
</protein>
<dbReference type="PANTHER" id="PTHR33159">
    <property type="entry name" value="RPM1-INTERACTING PROTEIN 4 (RIN4) FAMILY PROTEIN"/>
    <property type="match status" value="1"/>
</dbReference>
<evidence type="ECO:0000256" key="1">
    <source>
        <dbReference type="SAM" id="MobiDB-lite"/>
    </source>
</evidence>
<dbReference type="GO" id="GO:0005886">
    <property type="term" value="C:plasma membrane"/>
    <property type="evidence" value="ECO:0007669"/>
    <property type="project" value="TreeGrafter"/>
</dbReference>
<organism evidence="3 4">
    <name type="scientific">Rubroshorea leprosula</name>
    <dbReference type="NCBI Taxonomy" id="152421"/>
    <lineage>
        <taxon>Eukaryota</taxon>
        <taxon>Viridiplantae</taxon>
        <taxon>Streptophyta</taxon>
        <taxon>Embryophyta</taxon>
        <taxon>Tracheophyta</taxon>
        <taxon>Spermatophyta</taxon>
        <taxon>Magnoliopsida</taxon>
        <taxon>eudicotyledons</taxon>
        <taxon>Gunneridae</taxon>
        <taxon>Pentapetalae</taxon>
        <taxon>rosids</taxon>
        <taxon>malvids</taxon>
        <taxon>Malvales</taxon>
        <taxon>Dipterocarpaceae</taxon>
        <taxon>Rubroshorea</taxon>
    </lineage>
</organism>
<gene>
    <name evidence="3" type="ORF">SLEP1_g43783</name>
</gene>
<dbReference type="InterPro" id="IPR008700">
    <property type="entry name" value="TypeIII_avirulence_cleave"/>
</dbReference>
<keyword evidence="4" id="KW-1185">Reference proteome</keyword>
<dbReference type="EMBL" id="BPVZ01000111">
    <property type="protein sequence ID" value="GKV35527.1"/>
    <property type="molecule type" value="Genomic_DNA"/>
</dbReference>
<feature type="region of interest" description="Disordered" evidence="1">
    <location>
        <begin position="192"/>
        <end position="216"/>
    </location>
</feature>
<dbReference type="PANTHER" id="PTHR33159:SF49">
    <property type="entry name" value="RPM1-INTERACTING PROTEIN 4"/>
    <property type="match status" value="1"/>
</dbReference>
<dbReference type="Proteomes" id="UP001054252">
    <property type="component" value="Unassembled WGS sequence"/>
</dbReference>
<dbReference type="Pfam" id="PF05627">
    <property type="entry name" value="AvrRpt-cleavage"/>
    <property type="match status" value="2"/>
</dbReference>
<feature type="domain" description="RIN4 pathogenic type III effector avirulence factor Avr cleavage site" evidence="2">
    <location>
        <begin position="158"/>
        <end position="192"/>
    </location>
</feature>
<feature type="compositionally biased region" description="Basic and acidic residues" evidence="1">
    <location>
        <begin position="122"/>
        <end position="131"/>
    </location>
</feature>
<dbReference type="AlphaFoldDB" id="A0AAV5LEW9"/>